<feature type="transmembrane region" description="Helical" evidence="1">
    <location>
        <begin position="29"/>
        <end position="51"/>
    </location>
</feature>
<evidence type="ECO:0000313" key="2">
    <source>
        <dbReference type="EMBL" id="QHT20515.1"/>
    </source>
</evidence>
<proteinExistence type="predicted"/>
<protein>
    <submittedName>
        <fullName evidence="2">Uncharacterized protein</fullName>
    </submittedName>
</protein>
<name>A0A6C0DZC2_9ZZZZ</name>
<accession>A0A6C0DZC2</accession>
<keyword evidence="1" id="KW-1133">Transmembrane helix</keyword>
<reference evidence="2" key="1">
    <citation type="journal article" date="2020" name="Nature">
        <title>Giant virus diversity and host interactions through global metagenomics.</title>
        <authorList>
            <person name="Schulz F."/>
            <person name="Roux S."/>
            <person name="Paez-Espino D."/>
            <person name="Jungbluth S."/>
            <person name="Walsh D.A."/>
            <person name="Denef V.J."/>
            <person name="McMahon K.D."/>
            <person name="Konstantinidis K.T."/>
            <person name="Eloe-Fadrosh E.A."/>
            <person name="Kyrpides N.C."/>
            <person name="Woyke T."/>
        </authorList>
    </citation>
    <scope>NUCLEOTIDE SEQUENCE</scope>
    <source>
        <strain evidence="2">GVMAG-M-3300023174-60</strain>
    </source>
</reference>
<sequence>MDKIKYTFFGEYFGLYDPFPDRDGLYNGYIIPLNQALFLYRITHISFITAAIGLINNYTWLASGTAIGSCIAHSYWYNPRYNWIRRLDIATVQVLIWTHLWTAIDNPRFTPYISIQIIGAIFYILGLYLHKHKEVWGGTIFHSLVHICANLSLIILYTS</sequence>
<dbReference type="AlphaFoldDB" id="A0A6C0DZC2"/>
<keyword evidence="1" id="KW-0472">Membrane</keyword>
<feature type="transmembrane region" description="Helical" evidence="1">
    <location>
        <begin position="135"/>
        <end position="157"/>
    </location>
</feature>
<organism evidence="2">
    <name type="scientific">viral metagenome</name>
    <dbReference type="NCBI Taxonomy" id="1070528"/>
    <lineage>
        <taxon>unclassified sequences</taxon>
        <taxon>metagenomes</taxon>
        <taxon>organismal metagenomes</taxon>
    </lineage>
</organism>
<keyword evidence="1" id="KW-0812">Transmembrane</keyword>
<evidence type="ECO:0000256" key="1">
    <source>
        <dbReference type="SAM" id="Phobius"/>
    </source>
</evidence>
<dbReference type="EMBL" id="MN739678">
    <property type="protein sequence ID" value="QHT20515.1"/>
    <property type="molecule type" value="Genomic_DNA"/>
</dbReference>
<feature type="transmembrane region" description="Helical" evidence="1">
    <location>
        <begin position="109"/>
        <end position="129"/>
    </location>
</feature>